<dbReference type="InterPro" id="IPR010621">
    <property type="entry name" value="DUF1214"/>
</dbReference>
<feature type="domain" description="DUF1214" evidence="2">
    <location>
        <begin position="140"/>
        <end position="251"/>
    </location>
</feature>
<dbReference type="EMBL" id="RCBY01000309">
    <property type="protein sequence ID" value="RQH25104.1"/>
    <property type="molecule type" value="Genomic_DNA"/>
</dbReference>
<dbReference type="PANTHER" id="PTHR36509">
    <property type="entry name" value="BLL3101 PROTEIN"/>
    <property type="match status" value="1"/>
</dbReference>
<organism evidence="3 4">
    <name type="scientific">Okeania hirsuta</name>
    <dbReference type="NCBI Taxonomy" id="1458930"/>
    <lineage>
        <taxon>Bacteria</taxon>
        <taxon>Bacillati</taxon>
        <taxon>Cyanobacteriota</taxon>
        <taxon>Cyanophyceae</taxon>
        <taxon>Oscillatoriophycideae</taxon>
        <taxon>Oscillatoriales</taxon>
        <taxon>Microcoleaceae</taxon>
        <taxon>Okeania</taxon>
    </lineage>
</organism>
<proteinExistence type="predicted"/>
<reference evidence="3 4" key="1">
    <citation type="journal article" date="2018" name="ACS Chem. Biol.">
        <title>Ketoreductase domain dysfunction expands chemodiversity: malyngamide biosynthesis in the cyanobacterium Okeania hirsuta.</title>
        <authorList>
            <person name="Moss N.A."/>
            <person name="Leao T."/>
            <person name="Rankin M."/>
            <person name="McCullough T.M."/>
            <person name="Qu P."/>
            <person name="Korobeynikov A."/>
            <person name="Smith J.L."/>
            <person name="Gerwick L."/>
            <person name="Gerwick W.H."/>
        </authorList>
    </citation>
    <scope>NUCLEOTIDE SEQUENCE [LARGE SCALE GENOMIC DNA]</scope>
    <source>
        <strain evidence="3 4">PAB10Feb10-1</strain>
    </source>
</reference>
<dbReference type="Gene3D" id="2.60.120.600">
    <property type="entry name" value="Domain of unknown function DUF1214, C-terminal domain"/>
    <property type="match status" value="1"/>
</dbReference>
<dbReference type="OrthoDB" id="40820at2"/>
<protein>
    <submittedName>
        <fullName evidence="3">DUF1254 domain-containing protein</fullName>
    </submittedName>
</protein>
<comment type="caution">
    <text evidence="3">The sequence shown here is derived from an EMBL/GenBank/DDBJ whole genome shotgun (WGS) entry which is preliminary data.</text>
</comment>
<dbReference type="Proteomes" id="UP000269154">
    <property type="component" value="Unassembled WGS sequence"/>
</dbReference>
<evidence type="ECO:0000259" key="2">
    <source>
        <dbReference type="Pfam" id="PF06742"/>
    </source>
</evidence>
<dbReference type="Pfam" id="PF06742">
    <property type="entry name" value="DUF1214"/>
    <property type="match status" value="1"/>
</dbReference>
<keyword evidence="4" id="KW-1185">Reference proteome</keyword>
<name>A0A3N6Q3H5_9CYAN</name>
<dbReference type="SUPFAM" id="SSF160935">
    <property type="entry name" value="VPA0735-like"/>
    <property type="match status" value="1"/>
</dbReference>
<sequence length="267" mass="29967">MQEKYKAQPLSEFLGTQPPEAPPEIDYPPISSETLNEHFFEYVNFLLQFAPTHPTEERLRKKFKKIGVEPGAVFPPEGVSQEWLDAIASGQQAGIDTIDETAQETTSSAGVFGTREELNNDYLKRAVGSLLGIYGNSIAEAFYPGYIVDENGELLNSGNYNYLLQIPPEGIPAQAFWSVTIYDGVTRYLIHNPLDRYLINSPMLEELEENADGSITLYLQYESPGTEKESNWLPAPDGPMYVIMRIYIPEEYVINGSWEAPPMVIAE</sequence>
<dbReference type="AlphaFoldDB" id="A0A3N6Q3H5"/>
<feature type="region of interest" description="Disordered" evidence="1">
    <location>
        <begin position="1"/>
        <end position="22"/>
    </location>
</feature>
<evidence type="ECO:0000313" key="3">
    <source>
        <dbReference type="EMBL" id="RQH25104.1"/>
    </source>
</evidence>
<evidence type="ECO:0000313" key="4">
    <source>
        <dbReference type="Proteomes" id="UP000269154"/>
    </source>
</evidence>
<accession>A0A3N6Q3H5</accession>
<dbReference type="PANTHER" id="PTHR36509:SF2">
    <property type="entry name" value="BLL3101 PROTEIN"/>
    <property type="match status" value="1"/>
</dbReference>
<gene>
    <name evidence="3" type="ORF">D5R40_29440</name>
</gene>
<evidence type="ECO:0000256" key="1">
    <source>
        <dbReference type="SAM" id="MobiDB-lite"/>
    </source>
</evidence>
<dbReference type="InterPro" id="IPR037049">
    <property type="entry name" value="DUF1214_C_sf"/>
</dbReference>